<dbReference type="EMBL" id="LXEV01000032">
    <property type="protein sequence ID" value="OAT45384.1"/>
    <property type="molecule type" value="Genomic_DNA"/>
</dbReference>
<sequence>MEPIDIKAHPDLLEKISKETPVKALAELIWNGFDAKAKNVHVKIYNNDLGSIDSIEVMDTGDGIVFEKLDDLFGDLGGSWKKSAKKSGEDYLHGENGQGRFKSFSLGGLVEWDTNYIDGDDSYNYKIKSDVNELLRAHKTEKTKNKVKKKGTTVTISNVTKEASILNTEIKVKLAEIFCMYLSKYKDKKLFFKDEEITPDLVQKSVKKINMGDVYVSEDLTIELVINIVEWKESIKSCKQVNYCNKNGFTLYEEKITKKLPAVISNFTVFAESDYFDECKDNGTLQEIDLSDELTAIRRIITDKTLDYFLELKSIERSKVVSSWVDENIYPYENVNTFNPVLEAEKKVFDILAVNVQTYLKKFEKSDNKTKKFTFKLLKQALESNPESVQKIVNDVLELSQEEQDDLANLLEKTTFSSIISASKSVTDRLDFIHGLRQLVFDKESKKALLERDQLHKILEKEAWIFREDFYLTGSEETLNEVLKKHMQKLGKRSDDESEPVTRPDGSTGRIDLMLSKTRQPSEGKIEHLVVEIKRPSQKINAEIISQIKSYAFAVSSDERFDKTNTRWTFIAVSNEMDSFALEEIDQTNRARGLIYEKDNLSVWIYTWSEIIQAAQARLHFFQKQLGYEASRTTATDYLEEKYRKFIPENINYRESEAI</sequence>
<dbReference type="SUPFAM" id="SSF55874">
    <property type="entry name" value="ATPase domain of HSP90 chaperone/DNA topoisomerase II/histidine kinase"/>
    <property type="match status" value="1"/>
</dbReference>
<dbReference type="Proteomes" id="UP000078250">
    <property type="component" value="Unassembled WGS sequence"/>
</dbReference>
<feature type="region of interest" description="Disordered" evidence="1">
    <location>
        <begin position="489"/>
        <end position="510"/>
    </location>
</feature>
<name>A0AAJ3HQ61_PROHU</name>
<protein>
    <submittedName>
        <fullName evidence="2">DNA mismatch repair protein</fullName>
    </submittedName>
</protein>
<evidence type="ECO:0000313" key="3">
    <source>
        <dbReference type="Proteomes" id="UP000078250"/>
    </source>
</evidence>
<accession>A0AAJ3HQ61</accession>
<dbReference type="Pfam" id="PF13589">
    <property type="entry name" value="HATPase_c_3"/>
    <property type="match status" value="1"/>
</dbReference>
<organism evidence="2 3">
    <name type="scientific">Proteus hauseri ATCC 700826</name>
    <dbReference type="NCBI Taxonomy" id="1354271"/>
    <lineage>
        <taxon>Bacteria</taxon>
        <taxon>Pseudomonadati</taxon>
        <taxon>Pseudomonadota</taxon>
        <taxon>Gammaproteobacteria</taxon>
        <taxon>Enterobacterales</taxon>
        <taxon>Morganellaceae</taxon>
        <taxon>Proteus</taxon>
    </lineage>
</organism>
<evidence type="ECO:0000256" key="1">
    <source>
        <dbReference type="SAM" id="MobiDB-lite"/>
    </source>
</evidence>
<dbReference type="InterPro" id="IPR036890">
    <property type="entry name" value="HATPase_C_sf"/>
</dbReference>
<dbReference type="AlphaFoldDB" id="A0AAJ3HQ61"/>
<gene>
    <name evidence="2" type="ORF">M997_2932</name>
</gene>
<proteinExistence type="predicted"/>
<evidence type="ECO:0000313" key="2">
    <source>
        <dbReference type="EMBL" id="OAT45384.1"/>
    </source>
</evidence>
<dbReference type="Gene3D" id="3.30.565.10">
    <property type="entry name" value="Histidine kinase-like ATPase, C-terminal domain"/>
    <property type="match status" value="1"/>
</dbReference>
<dbReference type="RefSeq" id="WP_157957773.1">
    <property type="nucleotide sequence ID" value="NZ_LXEV01000032.1"/>
</dbReference>
<comment type="caution">
    <text evidence="2">The sequence shown here is derived from an EMBL/GenBank/DDBJ whole genome shotgun (WGS) entry which is preliminary data.</text>
</comment>
<keyword evidence="3" id="KW-1185">Reference proteome</keyword>
<reference evidence="2 3" key="1">
    <citation type="submission" date="2016-04" db="EMBL/GenBank/DDBJ databases">
        <title>ATOL: Assembling a taxonomically balanced genome-scale reconstruction of the evolutionary history of the Enterobacteriaceae.</title>
        <authorList>
            <person name="Plunkett G.III."/>
            <person name="Neeno-Eckwall E.C."/>
            <person name="Glasner J.D."/>
            <person name="Perna N.T."/>
        </authorList>
    </citation>
    <scope>NUCLEOTIDE SEQUENCE [LARGE SCALE GENOMIC DNA]</scope>
    <source>
        <strain evidence="2 3">ATCC 700826</strain>
    </source>
</reference>